<proteinExistence type="predicted"/>
<evidence type="ECO:0000313" key="1">
    <source>
        <dbReference type="EMBL" id="OWF43612.1"/>
    </source>
</evidence>
<dbReference type="SUPFAM" id="SSF50494">
    <property type="entry name" value="Trypsin-like serine proteases"/>
    <property type="match status" value="1"/>
</dbReference>
<dbReference type="EMBL" id="NEDP02005045">
    <property type="protein sequence ID" value="OWF43612.1"/>
    <property type="molecule type" value="Genomic_DNA"/>
</dbReference>
<sequence length="251" mass="27158">MGCNIGRLTPEYDAHGNPLQNISGTQGPFVAFNNKIGFLTCAHVLFDIPMTKQSVDFQHTGNTKIEVVQPSVDATTSNGVACGHVYRAIFNPQLIPSVDVAVVELTDFNRIPSKGQFSNAYRSSYLDAGFAELPEYNSGSVQTDLQQISSSQTLVKFGSSSDVTRGTLRVCGVDVRQMTTPLGLPRDRGQAQMINQYQVCGSYPSLQFFLDGDSGSAVFMNTPKTNDLQLIGMAIGCTYVEKSPFFAAVVT</sequence>
<keyword evidence="2" id="KW-1185">Reference proteome</keyword>
<accession>A0A210Q4F9</accession>
<comment type="caution">
    <text evidence="1">The sequence shown here is derived from an EMBL/GenBank/DDBJ whole genome shotgun (WGS) entry which is preliminary data.</text>
</comment>
<name>A0A210Q4F9_MIZYE</name>
<dbReference type="Proteomes" id="UP000242188">
    <property type="component" value="Unassembled WGS sequence"/>
</dbReference>
<evidence type="ECO:0008006" key="3">
    <source>
        <dbReference type="Google" id="ProtNLM"/>
    </source>
</evidence>
<protein>
    <recommendedName>
        <fullName evidence="3">Peptidase S1 domain-containing protein</fullName>
    </recommendedName>
</protein>
<evidence type="ECO:0000313" key="2">
    <source>
        <dbReference type="Proteomes" id="UP000242188"/>
    </source>
</evidence>
<dbReference type="AlphaFoldDB" id="A0A210Q4F9"/>
<reference evidence="1 2" key="1">
    <citation type="journal article" date="2017" name="Nat. Ecol. Evol.">
        <title>Scallop genome provides insights into evolution of bilaterian karyotype and development.</title>
        <authorList>
            <person name="Wang S."/>
            <person name="Zhang J."/>
            <person name="Jiao W."/>
            <person name="Li J."/>
            <person name="Xun X."/>
            <person name="Sun Y."/>
            <person name="Guo X."/>
            <person name="Huan P."/>
            <person name="Dong B."/>
            <person name="Zhang L."/>
            <person name="Hu X."/>
            <person name="Sun X."/>
            <person name="Wang J."/>
            <person name="Zhao C."/>
            <person name="Wang Y."/>
            <person name="Wang D."/>
            <person name="Huang X."/>
            <person name="Wang R."/>
            <person name="Lv J."/>
            <person name="Li Y."/>
            <person name="Zhang Z."/>
            <person name="Liu B."/>
            <person name="Lu W."/>
            <person name="Hui Y."/>
            <person name="Liang J."/>
            <person name="Zhou Z."/>
            <person name="Hou R."/>
            <person name="Li X."/>
            <person name="Liu Y."/>
            <person name="Li H."/>
            <person name="Ning X."/>
            <person name="Lin Y."/>
            <person name="Zhao L."/>
            <person name="Xing Q."/>
            <person name="Dou J."/>
            <person name="Li Y."/>
            <person name="Mao J."/>
            <person name="Guo H."/>
            <person name="Dou H."/>
            <person name="Li T."/>
            <person name="Mu C."/>
            <person name="Jiang W."/>
            <person name="Fu Q."/>
            <person name="Fu X."/>
            <person name="Miao Y."/>
            <person name="Liu J."/>
            <person name="Yu Q."/>
            <person name="Li R."/>
            <person name="Liao H."/>
            <person name="Li X."/>
            <person name="Kong Y."/>
            <person name="Jiang Z."/>
            <person name="Chourrout D."/>
            <person name="Li R."/>
            <person name="Bao Z."/>
        </authorList>
    </citation>
    <scope>NUCLEOTIDE SEQUENCE [LARGE SCALE GENOMIC DNA]</scope>
    <source>
        <strain evidence="1 2">PY_sf001</strain>
    </source>
</reference>
<organism evidence="1 2">
    <name type="scientific">Mizuhopecten yessoensis</name>
    <name type="common">Japanese scallop</name>
    <name type="synonym">Patinopecten yessoensis</name>
    <dbReference type="NCBI Taxonomy" id="6573"/>
    <lineage>
        <taxon>Eukaryota</taxon>
        <taxon>Metazoa</taxon>
        <taxon>Spiralia</taxon>
        <taxon>Lophotrochozoa</taxon>
        <taxon>Mollusca</taxon>
        <taxon>Bivalvia</taxon>
        <taxon>Autobranchia</taxon>
        <taxon>Pteriomorphia</taxon>
        <taxon>Pectinida</taxon>
        <taxon>Pectinoidea</taxon>
        <taxon>Pectinidae</taxon>
        <taxon>Mizuhopecten</taxon>
    </lineage>
</organism>
<dbReference type="OrthoDB" id="6161447at2759"/>
<gene>
    <name evidence="1" type="ORF">KP79_PYT22310</name>
</gene>
<dbReference type="InterPro" id="IPR009003">
    <property type="entry name" value="Peptidase_S1_PA"/>
</dbReference>